<dbReference type="STRING" id="1798539.A2994_03335"/>
<dbReference type="Gene3D" id="1.10.8.730">
    <property type="match status" value="1"/>
</dbReference>
<dbReference type="InterPro" id="IPR051162">
    <property type="entry name" value="T4SS_component"/>
</dbReference>
<evidence type="ECO:0000259" key="3">
    <source>
        <dbReference type="Pfam" id="PF19044"/>
    </source>
</evidence>
<dbReference type="PANTHER" id="PTHR30121">
    <property type="entry name" value="UNCHARACTERIZED PROTEIN YJGR-RELATED"/>
    <property type="match status" value="1"/>
</dbReference>
<dbReference type="InterPro" id="IPR027417">
    <property type="entry name" value="P-loop_NTPase"/>
</dbReference>
<dbReference type="PANTHER" id="PTHR30121:SF6">
    <property type="entry name" value="SLR6007 PROTEIN"/>
    <property type="match status" value="1"/>
</dbReference>
<comment type="similarity">
    <text evidence="1">Belongs to the TrbE/VirB4 family.</text>
</comment>
<dbReference type="AlphaFoldDB" id="A0A1F4PNF5"/>
<evidence type="ECO:0000256" key="1">
    <source>
        <dbReference type="ARBA" id="ARBA00006512"/>
    </source>
</evidence>
<reference evidence="4 5" key="1">
    <citation type="journal article" date="2016" name="Nat. Commun.">
        <title>Thousands of microbial genomes shed light on interconnected biogeochemical processes in an aquifer system.</title>
        <authorList>
            <person name="Anantharaman K."/>
            <person name="Brown C.T."/>
            <person name="Hug L.A."/>
            <person name="Sharon I."/>
            <person name="Castelle C.J."/>
            <person name="Probst A.J."/>
            <person name="Thomas B.C."/>
            <person name="Singh A."/>
            <person name="Wilkins M.J."/>
            <person name="Karaoz U."/>
            <person name="Brodie E.L."/>
            <person name="Williams K.H."/>
            <person name="Hubbard S.S."/>
            <person name="Banfield J.F."/>
        </authorList>
    </citation>
    <scope>NUCLEOTIDE SEQUENCE [LARGE SCALE GENOMIC DNA]</scope>
</reference>
<proteinExistence type="inferred from homology"/>
<dbReference type="InterPro" id="IPR043964">
    <property type="entry name" value="P-loop_TraG"/>
</dbReference>
<gene>
    <name evidence="4" type="ORF">A2994_03335</name>
</gene>
<evidence type="ECO:0000259" key="2">
    <source>
        <dbReference type="Pfam" id="PF03135"/>
    </source>
</evidence>
<dbReference type="Pfam" id="PF19044">
    <property type="entry name" value="P-loop_TraG"/>
    <property type="match status" value="1"/>
</dbReference>
<dbReference type="NCBIfam" id="NF045971">
    <property type="entry name" value="conju_CD1110"/>
    <property type="match status" value="1"/>
</dbReference>
<sequence>MALFKRKQVDPELAAEKRAAEVFEQGLFSVRDLIAPASLALKTNYLQLNSYFVRTLFVLTYPQYVETNWLSPIINFDVSFDVSMHIYPMESADIMQMLRRKVTEMESSLRINEEKGAIRDPELEIAYQDTEELRDKLQRGMERFFHYGLYFTVYSKSAEELDRATDRIETALGGQLVYSKQALMQMQDGFVSTLPLATDQLKVMRNMTSSSLATTFPFVSSDLTTNEGILYGINRHNNSLILFDRFKLENANMVVFSKSGGGKSYAVKLEIMRSLMLGTDVFVIDPENEYEVLSRAVGGSYLSVSLNSDKRINPFDLPDLGPDADGEKNLRGAIIALLGLMNLMLGELTPEEDALMDRAIRETYASRDITTDVGSQKNLVPTMEDLYNVLKNMTGAESLAQRLDKYVTGTFAGVFNQPTNFDLDRGLVVFNIRDLEEALRPIGMYIILNYIWNKIRFTPRRRLLVIDEAWIMMQYEDSAKFLYSIAKRARKYWLGLTTITQDVEDFLSSSYGKAVVSNSSLQLLFRQSPASIDIVADTFNLTEGEKFLLLESAVGEGLFFAGTNHAAIKVVASYVEDKIVTSNPEELNQLGKMGPTK</sequence>
<dbReference type="SUPFAM" id="SSF52540">
    <property type="entry name" value="P-loop containing nucleoside triphosphate hydrolases"/>
    <property type="match status" value="1"/>
</dbReference>
<dbReference type="EMBL" id="METE01000009">
    <property type="protein sequence ID" value="OGB85165.1"/>
    <property type="molecule type" value="Genomic_DNA"/>
</dbReference>
<accession>A0A1F4PNF5</accession>
<organism evidence="4 5">
    <name type="scientific">candidate division Kazan bacterium RIFCSPLOWO2_01_FULL_48_13</name>
    <dbReference type="NCBI Taxonomy" id="1798539"/>
    <lineage>
        <taxon>Bacteria</taxon>
        <taxon>Bacteria division Kazan-3B-28</taxon>
    </lineage>
</organism>
<dbReference type="Gene3D" id="3.40.50.300">
    <property type="entry name" value="P-loop containing nucleotide triphosphate hydrolases"/>
    <property type="match status" value="1"/>
</dbReference>
<feature type="domain" description="CagE TrbE VirB component of type IV transporter system central" evidence="2">
    <location>
        <begin position="47"/>
        <end position="195"/>
    </location>
</feature>
<dbReference type="GO" id="GO:0005524">
    <property type="term" value="F:ATP binding"/>
    <property type="evidence" value="ECO:0007669"/>
    <property type="project" value="InterPro"/>
</dbReference>
<dbReference type="Proteomes" id="UP000179010">
    <property type="component" value="Unassembled WGS sequence"/>
</dbReference>
<dbReference type="CDD" id="cd01127">
    <property type="entry name" value="TrwB_TraG_TraD_VirD4"/>
    <property type="match status" value="1"/>
</dbReference>
<name>A0A1F4PNF5_UNCK3</name>
<evidence type="ECO:0000313" key="4">
    <source>
        <dbReference type="EMBL" id="OGB85165.1"/>
    </source>
</evidence>
<evidence type="ECO:0000313" key="5">
    <source>
        <dbReference type="Proteomes" id="UP000179010"/>
    </source>
</evidence>
<protein>
    <submittedName>
        <fullName evidence="4">Conjugal transfer protein TraC</fullName>
    </submittedName>
</protein>
<feature type="domain" description="TraG P-loop" evidence="3">
    <location>
        <begin position="248"/>
        <end position="550"/>
    </location>
</feature>
<dbReference type="Pfam" id="PF03135">
    <property type="entry name" value="CagE_TrbE_VirB"/>
    <property type="match status" value="1"/>
</dbReference>
<comment type="caution">
    <text evidence="4">The sequence shown here is derived from an EMBL/GenBank/DDBJ whole genome shotgun (WGS) entry which is preliminary data.</text>
</comment>
<dbReference type="InterPro" id="IPR018145">
    <property type="entry name" value="CagE_TrbE_VirB_cntrl_dom"/>
</dbReference>